<keyword evidence="3" id="KW-0223">Dioxygenase</keyword>
<dbReference type="EMBL" id="MU858093">
    <property type="protein sequence ID" value="KAK4214491.1"/>
    <property type="molecule type" value="Genomic_DNA"/>
</dbReference>
<sequence length="351" mass="38712">MKLAVIVAGALAAALVCAHPGGDIQAELAQHRAMLSRMARTDLSHCAEKIKARGLEARAIARRTELVTELLMKSGELNSRDLGSVLRKSHHSDKDYDLETPYEVIFGSNSSCVLSPEVTEGPFYVAGEYVRKDIREHLPGIGLAVDVQVHDIETCDPVPNVFVEIYHSNILGVYSGITKGDRTTWLRGFQKTDADGVVNFKTVFPGPYYPRTTHIHVIVHPHAQERSNGTILDDTASHIGQVYFDQDLIYKVENTTLYKVNKQPLVLNKDDGPFQQGAATSDPVMQYVELGDRIEDGLLAWISFGINTTLANEIKVAATMTKEGAIANDQKGFVQHEAQHSHDPISWKTIA</sequence>
<evidence type="ECO:0000259" key="2">
    <source>
        <dbReference type="Pfam" id="PF00775"/>
    </source>
</evidence>
<evidence type="ECO:0000256" key="1">
    <source>
        <dbReference type="SAM" id="SignalP"/>
    </source>
</evidence>
<accession>A0AAN7B6F3</accession>
<gene>
    <name evidence="3" type="ORF">QBC37DRAFT_461560</name>
</gene>
<dbReference type="Pfam" id="PF00775">
    <property type="entry name" value="Dioxygenase_C"/>
    <property type="match status" value="1"/>
</dbReference>
<keyword evidence="3" id="KW-0560">Oxidoreductase</keyword>
<dbReference type="InterPro" id="IPR000627">
    <property type="entry name" value="Intradiol_dOase_C"/>
</dbReference>
<evidence type="ECO:0000313" key="4">
    <source>
        <dbReference type="Proteomes" id="UP001301769"/>
    </source>
</evidence>
<feature type="domain" description="Intradiol ring-cleavage dioxygenases" evidence="2">
    <location>
        <begin position="131"/>
        <end position="227"/>
    </location>
</feature>
<keyword evidence="4" id="KW-1185">Reference proteome</keyword>
<dbReference type="SUPFAM" id="SSF49482">
    <property type="entry name" value="Aromatic compound dioxygenase"/>
    <property type="match status" value="1"/>
</dbReference>
<proteinExistence type="predicted"/>
<feature type="chain" id="PRO_5042855482" evidence="1">
    <location>
        <begin position="19"/>
        <end position="351"/>
    </location>
</feature>
<dbReference type="Gene3D" id="2.60.130.10">
    <property type="entry name" value="Aromatic compound dioxygenase"/>
    <property type="match status" value="1"/>
</dbReference>
<evidence type="ECO:0000313" key="3">
    <source>
        <dbReference type="EMBL" id="KAK4214491.1"/>
    </source>
</evidence>
<keyword evidence="1" id="KW-0732">Signal</keyword>
<dbReference type="CDD" id="cd03457">
    <property type="entry name" value="intradiol_dioxygenase_like"/>
    <property type="match status" value="1"/>
</dbReference>
<dbReference type="PANTHER" id="PTHR34315:SF1">
    <property type="entry name" value="INTRADIOL RING-CLEAVAGE DIOXYGENASES DOMAIN-CONTAINING PROTEIN-RELATED"/>
    <property type="match status" value="1"/>
</dbReference>
<comment type="caution">
    <text evidence="3">The sequence shown here is derived from an EMBL/GenBank/DDBJ whole genome shotgun (WGS) entry which is preliminary data.</text>
</comment>
<dbReference type="PANTHER" id="PTHR34315">
    <property type="match status" value="1"/>
</dbReference>
<dbReference type="Proteomes" id="UP001301769">
    <property type="component" value="Unassembled WGS sequence"/>
</dbReference>
<protein>
    <submittedName>
        <fullName evidence="3">Intradiol ring-cleavage dioxygenase</fullName>
    </submittedName>
</protein>
<name>A0AAN7B6F3_9PEZI</name>
<reference evidence="3" key="2">
    <citation type="submission" date="2023-05" db="EMBL/GenBank/DDBJ databases">
        <authorList>
            <consortium name="Lawrence Berkeley National Laboratory"/>
            <person name="Steindorff A."/>
            <person name="Hensen N."/>
            <person name="Bonometti L."/>
            <person name="Westerberg I."/>
            <person name="Brannstrom I.O."/>
            <person name="Guillou S."/>
            <person name="Cros-Aarteil S."/>
            <person name="Calhoun S."/>
            <person name="Haridas S."/>
            <person name="Kuo A."/>
            <person name="Mondo S."/>
            <person name="Pangilinan J."/>
            <person name="Riley R."/>
            <person name="Labutti K."/>
            <person name="Andreopoulos B."/>
            <person name="Lipzen A."/>
            <person name="Chen C."/>
            <person name="Yanf M."/>
            <person name="Daum C."/>
            <person name="Ng V."/>
            <person name="Clum A."/>
            <person name="Ohm R."/>
            <person name="Martin F."/>
            <person name="Silar P."/>
            <person name="Natvig D."/>
            <person name="Lalanne C."/>
            <person name="Gautier V."/>
            <person name="Ament-Velasquez S.L."/>
            <person name="Kruys A."/>
            <person name="Hutchinson M.I."/>
            <person name="Powell A.J."/>
            <person name="Barry K."/>
            <person name="Miller A.N."/>
            <person name="Grigoriev I.V."/>
            <person name="Debuchy R."/>
            <person name="Gladieux P."/>
            <person name="Thoren M.H."/>
            <person name="Johannesson H."/>
        </authorList>
    </citation>
    <scope>NUCLEOTIDE SEQUENCE</scope>
    <source>
        <strain evidence="3">PSN293</strain>
    </source>
</reference>
<dbReference type="GO" id="GO:0016702">
    <property type="term" value="F:oxidoreductase activity, acting on single donors with incorporation of molecular oxygen, incorporation of two atoms of oxygen"/>
    <property type="evidence" value="ECO:0007669"/>
    <property type="project" value="InterPro"/>
</dbReference>
<organism evidence="3 4">
    <name type="scientific">Rhypophila decipiens</name>
    <dbReference type="NCBI Taxonomy" id="261697"/>
    <lineage>
        <taxon>Eukaryota</taxon>
        <taxon>Fungi</taxon>
        <taxon>Dikarya</taxon>
        <taxon>Ascomycota</taxon>
        <taxon>Pezizomycotina</taxon>
        <taxon>Sordariomycetes</taxon>
        <taxon>Sordariomycetidae</taxon>
        <taxon>Sordariales</taxon>
        <taxon>Naviculisporaceae</taxon>
        <taxon>Rhypophila</taxon>
    </lineage>
</organism>
<dbReference type="GO" id="GO:0008199">
    <property type="term" value="F:ferric iron binding"/>
    <property type="evidence" value="ECO:0007669"/>
    <property type="project" value="InterPro"/>
</dbReference>
<feature type="signal peptide" evidence="1">
    <location>
        <begin position="1"/>
        <end position="18"/>
    </location>
</feature>
<dbReference type="AlphaFoldDB" id="A0AAN7B6F3"/>
<dbReference type="InterPro" id="IPR015889">
    <property type="entry name" value="Intradiol_dOase_core"/>
</dbReference>
<reference evidence="3" key="1">
    <citation type="journal article" date="2023" name="Mol. Phylogenet. Evol.">
        <title>Genome-scale phylogeny and comparative genomics of the fungal order Sordariales.</title>
        <authorList>
            <person name="Hensen N."/>
            <person name="Bonometti L."/>
            <person name="Westerberg I."/>
            <person name="Brannstrom I.O."/>
            <person name="Guillou S."/>
            <person name="Cros-Aarteil S."/>
            <person name="Calhoun S."/>
            <person name="Haridas S."/>
            <person name="Kuo A."/>
            <person name="Mondo S."/>
            <person name="Pangilinan J."/>
            <person name="Riley R."/>
            <person name="LaButti K."/>
            <person name="Andreopoulos B."/>
            <person name="Lipzen A."/>
            <person name="Chen C."/>
            <person name="Yan M."/>
            <person name="Daum C."/>
            <person name="Ng V."/>
            <person name="Clum A."/>
            <person name="Steindorff A."/>
            <person name="Ohm R.A."/>
            <person name="Martin F."/>
            <person name="Silar P."/>
            <person name="Natvig D.O."/>
            <person name="Lalanne C."/>
            <person name="Gautier V."/>
            <person name="Ament-Velasquez S.L."/>
            <person name="Kruys A."/>
            <person name="Hutchinson M.I."/>
            <person name="Powell A.J."/>
            <person name="Barry K."/>
            <person name="Miller A.N."/>
            <person name="Grigoriev I.V."/>
            <person name="Debuchy R."/>
            <person name="Gladieux P."/>
            <person name="Hiltunen Thoren M."/>
            <person name="Johannesson H."/>
        </authorList>
    </citation>
    <scope>NUCLEOTIDE SEQUENCE</scope>
    <source>
        <strain evidence="3">PSN293</strain>
    </source>
</reference>